<comment type="similarity">
    <text evidence="1">Belongs to the MEIG1 family.</text>
</comment>
<dbReference type="PANTHER" id="PTHR17008:SF1">
    <property type="entry name" value="MEIOSIS EXPRESSED GENE 1 PROTEIN HOMOLOG"/>
    <property type="match status" value="1"/>
</dbReference>
<protein>
    <submittedName>
        <fullName evidence="3">Uncharacterized protein</fullName>
    </submittedName>
</protein>
<evidence type="ECO:0000256" key="1">
    <source>
        <dbReference type="ARBA" id="ARBA00008514"/>
    </source>
</evidence>
<feature type="region of interest" description="Disordered" evidence="2">
    <location>
        <begin position="380"/>
        <end position="415"/>
    </location>
</feature>
<dbReference type="Proteomes" id="UP000013827">
    <property type="component" value="Unassembled WGS sequence"/>
</dbReference>
<dbReference type="Pfam" id="PF15163">
    <property type="entry name" value="Meiosis_expr"/>
    <property type="match status" value="1"/>
</dbReference>
<dbReference type="AlphaFoldDB" id="A0A0D3K604"/>
<dbReference type="GO" id="GO:0005634">
    <property type="term" value="C:nucleus"/>
    <property type="evidence" value="ECO:0007669"/>
    <property type="project" value="InterPro"/>
</dbReference>
<dbReference type="eggNOG" id="ENOG502S52K">
    <property type="taxonomic scope" value="Eukaryota"/>
</dbReference>
<dbReference type="EnsemblProtists" id="EOD31189">
    <property type="protein sequence ID" value="EOD31189"/>
    <property type="gene ID" value="EMIHUDRAFT_203346"/>
</dbReference>
<evidence type="ECO:0000256" key="2">
    <source>
        <dbReference type="SAM" id="MobiDB-lite"/>
    </source>
</evidence>
<proteinExistence type="inferred from homology"/>
<reference evidence="4" key="1">
    <citation type="journal article" date="2013" name="Nature">
        <title>Pan genome of the phytoplankton Emiliania underpins its global distribution.</title>
        <authorList>
            <person name="Read B.A."/>
            <person name="Kegel J."/>
            <person name="Klute M.J."/>
            <person name="Kuo A."/>
            <person name="Lefebvre S.C."/>
            <person name="Maumus F."/>
            <person name="Mayer C."/>
            <person name="Miller J."/>
            <person name="Monier A."/>
            <person name="Salamov A."/>
            <person name="Young J."/>
            <person name="Aguilar M."/>
            <person name="Claverie J.M."/>
            <person name="Frickenhaus S."/>
            <person name="Gonzalez K."/>
            <person name="Herman E.K."/>
            <person name="Lin Y.C."/>
            <person name="Napier J."/>
            <person name="Ogata H."/>
            <person name="Sarno A.F."/>
            <person name="Shmutz J."/>
            <person name="Schroeder D."/>
            <person name="de Vargas C."/>
            <person name="Verret F."/>
            <person name="von Dassow P."/>
            <person name="Valentin K."/>
            <person name="Van de Peer Y."/>
            <person name="Wheeler G."/>
            <person name="Dacks J.B."/>
            <person name="Delwiche C.F."/>
            <person name="Dyhrman S.T."/>
            <person name="Glockner G."/>
            <person name="John U."/>
            <person name="Richards T."/>
            <person name="Worden A.Z."/>
            <person name="Zhang X."/>
            <person name="Grigoriev I.V."/>
            <person name="Allen A.E."/>
            <person name="Bidle K."/>
            <person name="Borodovsky M."/>
            <person name="Bowler C."/>
            <person name="Brownlee C."/>
            <person name="Cock J.M."/>
            <person name="Elias M."/>
            <person name="Gladyshev V.N."/>
            <person name="Groth M."/>
            <person name="Guda C."/>
            <person name="Hadaegh A."/>
            <person name="Iglesias-Rodriguez M.D."/>
            <person name="Jenkins J."/>
            <person name="Jones B.M."/>
            <person name="Lawson T."/>
            <person name="Leese F."/>
            <person name="Lindquist E."/>
            <person name="Lobanov A."/>
            <person name="Lomsadze A."/>
            <person name="Malik S.B."/>
            <person name="Marsh M.E."/>
            <person name="Mackinder L."/>
            <person name="Mock T."/>
            <person name="Mueller-Roeber B."/>
            <person name="Pagarete A."/>
            <person name="Parker M."/>
            <person name="Probert I."/>
            <person name="Quesneville H."/>
            <person name="Raines C."/>
            <person name="Rensing S.A."/>
            <person name="Riano-Pachon D.M."/>
            <person name="Richier S."/>
            <person name="Rokitta S."/>
            <person name="Shiraiwa Y."/>
            <person name="Soanes D.M."/>
            <person name="van der Giezen M."/>
            <person name="Wahlund T.M."/>
            <person name="Williams B."/>
            <person name="Wilson W."/>
            <person name="Wolfe G."/>
            <person name="Wurch L.L."/>
        </authorList>
    </citation>
    <scope>NUCLEOTIDE SEQUENCE</scope>
</reference>
<organism evidence="3 4">
    <name type="scientific">Emiliania huxleyi (strain CCMP1516)</name>
    <dbReference type="NCBI Taxonomy" id="280463"/>
    <lineage>
        <taxon>Eukaryota</taxon>
        <taxon>Haptista</taxon>
        <taxon>Haptophyta</taxon>
        <taxon>Prymnesiophyceae</taxon>
        <taxon>Isochrysidales</taxon>
        <taxon>Noelaerhabdaceae</taxon>
        <taxon>Emiliania</taxon>
    </lineage>
</organism>
<evidence type="ECO:0000313" key="4">
    <source>
        <dbReference type="Proteomes" id="UP000013827"/>
    </source>
</evidence>
<dbReference type="RefSeq" id="XP_005783618.1">
    <property type="nucleotide sequence ID" value="XM_005783561.1"/>
</dbReference>
<accession>A0A0D3K604</accession>
<reference evidence="3" key="2">
    <citation type="submission" date="2024-10" db="UniProtKB">
        <authorList>
            <consortium name="EnsemblProtists"/>
        </authorList>
    </citation>
    <scope>IDENTIFICATION</scope>
</reference>
<sequence>MRIQSRSDFPTTGQYLAYQRDTYTNVTGRDLQLEGGSTTSLFKTMSETLDLARTNIASGVKEDDLKPIKDLLKMADRSPTDVAQTYMHDPAMTNTTALIKGTSYLRKYVLKATEHSGRFVLNDSARTRPSSWRRCDDVLDYIWRQEMLLQDKTSKIEKLQQLLHSERQRTELLIGAVLVCVFLLSFLKALRDWLLPRIHGEGGARRHMAPAKPSSRVKNIAICNGLFDQVCRHRAMATSIESVLARRALARVEPNRHPGERAGDINFAPLAEPVLRVAHGRRAMCRHPALSGPEFEHGLPLERSAPCKRRVLHIAPSRGPSLPTEPPQVVRCKRADAGARRRESVAMLPVPRAAATSPSVPDASEGLLIATPMPIGTAAASERVKHGSGLRRRAGRPLRRAGHPDAQSAEVERAREWSPEVEDAFRLAEAGYRNLDHLAVLCGGEPERWPNGFIKKLRCAASLGRPASYLYFPSRRECSDAVLHTVKLYRRRAETAEDCSQG</sequence>
<dbReference type="InterPro" id="IPR020186">
    <property type="entry name" value="Meiosis-expressed_gene_1"/>
</dbReference>
<feature type="compositionally biased region" description="Basic residues" evidence="2">
    <location>
        <begin position="386"/>
        <end position="401"/>
    </location>
</feature>
<evidence type="ECO:0000313" key="3">
    <source>
        <dbReference type="EnsemblProtists" id="EOD31189"/>
    </source>
</evidence>
<dbReference type="PANTHER" id="PTHR17008">
    <property type="entry name" value="MEIOSIS-EXPRESSED GENE 1 PROTEIN"/>
    <property type="match status" value="1"/>
</dbReference>
<dbReference type="KEGG" id="ehx:EMIHUDRAFT_203346"/>
<dbReference type="GeneID" id="17276462"/>
<keyword evidence="4" id="KW-1185">Reference proteome</keyword>
<name>A0A0D3K604_EMIH1</name>
<dbReference type="HOGENOM" id="CLU_543423_0_0_1"/>
<dbReference type="PaxDb" id="2903-EOD31189"/>